<reference evidence="4" key="1">
    <citation type="submission" date="2020-10" db="EMBL/GenBank/DDBJ databases">
        <authorList>
            <person name="Gilroy R."/>
        </authorList>
    </citation>
    <scope>NUCLEOTIDE SEQUENCE</scope>
    <source>
        <strain evidence="4">G3-8215</strain>
    </source>
</reference>
<dbReference type="Gene3D" id="3.40.50.11420">
    <property type="match status" value="1"/>
</dbReference>
<dbReference type="AlphaFoldDB" id="A0A940II20"/>
<dbReference type="Gene3D" id="3.40.50.11410">
    <property type="match status" value="1"/>
</dbReference>
<accession>A0A940II20</accession>
<dbReference type="NCBIfam" id="TIGR03918">
    <property type="entry name" value="GTP_HydF"/>
    <property type="match status" value="1"/>
</dbReference>
<organism evidence="4 5">
    <name type="scientific">Candidatus Cryptobacteroides avicola</name>
    <dbReference type="NCBI Taxonomy" id="2840757"/>
    <lineage>
        <taxon>Bacteria</taxon>
        <taxon>Pseudomonadati</taxon>
        <taxon>Bacteroidota</taxon>
        <taxon>Bacteroidia</taxon>
        <taxon>Bacteroidales</taxon>
        <taxon>Candidatus Cryptobacteroides</taxon>
    </lineage>
</organism>
<dbReference type="InterPro" id="IPR005225">
    <property type="entry name" value="Small_GTP-bd"/>
</dbReference>
<evidence type="ECO:0000259" key="2">
    <source>
        <dbReference type="Pfam" id="PF18128"/>
    </source>
</evidence>
<protein>
    <submittedName>
        <fullName evidence="4">[FeFe] hydrogenase H-cluster maturation GTPase HydF</fullName>
    </submittedName>
</protein>
<dbReference type="EMBL" id="JADILV010000031">
    <property type="protein sequence ID" value="MBO8483339.1"/>
    <property type="molecule type" value="Genomic_DNA"/>
</dbReference>
<dbReference type="Proteomes" id="UP000725002">
    <property type="component" value="Unassembled WGS sequence"/>
</dbReference>
<evidence type="ECO:0000259" key="3">
    <source>
        <dbReference type="Pfam" id="PF18133"/>
    </source>
</evidence>
<dbReference type="Pfam" id="PF01926">
    <property type="entry name" value="MMR_HSR1"/>
    <property type="match status" value="1"/>
</dbReference>
<dbReference type="PANTHER" id="PTHR42714">
    <property type="entry name" value="TRNA MODIFICATION GTPASE GTPBP3"/>
    <property type="match status" value="1"/>
</dbReference>
<dbReference type="GO" id="GO:0002098">
    <property type="term" value="P:tRNA wobble uridine modification"/>
    <property type="evidence" value="ECO:0007669"/>
    <property type="project" value="TreeGrafter"/>
</dbReference>
<evidence type="ECO:0000313" key="5">
    <source>
        <dbReference type="Proteomes" id="UP000725002"/>
    </source>
</evidence>
<dbReference type="GO" id="GO:0005525">
    <property type="term" value="F:GTP binding"/>
    <property type="evidence" value="ECO:0007669"/>
    <property type="project" value="InterPro"/>
</dbReference>
<dbReference type="InterPro" id="IPR006073">
    <property type="entry name" value="GTP-bd"/>
</dbReference>
<gene>
    <name evidence="4" type="primary">hydF</name>
    <name evidence="4" type="ORF">IAB75_04420</name>
</gene>
<feature type="domain" description="G" evidence="1">
    <location>
        <begin position="12"/>
        <end position="124"/>
    </location>
</feature>
<dbReference type="GO" id="GO:0005737">
    <property type="term" value="C:cytoplasm"/>
    <property type="evidence" value="ECO:0007669"/>
    <property type="project" value="TreeGrafter"/>
</dbReference>
<dbReference type="PANTHER" id="PTHR42714:SF6">
    <property type="entry name" value="TRANSLATION INITIATION FACTOR IF-2"/>
    <property type="match status" value="1"/>
</dbReference>
<dbReference type="InterPro" id="IPR041606">
    <property type="entry name" value="HydF_dimer"/>
</dbReference>
<reference evidence="4" key="2">
    <citation type="journal article" date="2021" name="PeerJ">
        <title>Extensive microbial diversity within the chicken gut microbiome revealed by metagenomics and culture.</title>
        <authorList>
            <person name="Gilroy R."/>
            <person name="Ravi A."/>
            <person name="Getino M."/>
            <person name="Pursley I."/>
            <person name="Horton D.L."/>
            <person name="Alikhan N.F."/>
            <person name="Baker D."/>
            <person name="Gharbi K."/>
            <person name="Hall N."/>
            <person name="Watson M."/>
            <person name="Adriaenssens E.M."/>
            <person name="Foster-Nyarko E."/>
            <person name="Jarju S."/>
            <person name="Secka A."/>
            <person name="Antonio M."/>
            <person name="Oren A."/>
            <person name="Chaudhuri R.R."/>
            <person name="La Ragione R."/>
            <person name="Hildebrand F."/>
            <person name="Pallen M.J."/>
        </authorList>
    </citation>
    <scope>NUCLEOTIDE SEQUENCE</scope>
    <source>
        <strain evidence="4">G3-8215</strain>
    </source>
</reference>
<dbReference type="CDD" id="cd00880">
    <property type="entry name" value="Era_like"/>
    <property type="match status" value="1"/>
</dbReference>
<evidence type="ECO:0000259" key="1">
    <source>
        <dbReference type="Pfam" id="PF01926"/>
    </source>
</evidence>
<evidence type="ECO:0000313" key="4">
    <source>
        <dbReference type="EMBL" id="MBO8483339.1"/>
    </source>
</evidence>
<dbReference type="GO" id="GO:0030488">
    <property type="term" value="P:tRNA methylation"/>
    <property type="evidence" value="ECO:0007669"/>
    <property type="project" value="TreeGrafter"/>
</dbReference>
<feature type="domain" description="Hydrogen maturase F tetramerization" evidence="3">
    <location>
        <begin position="281"/>
        <end position="394"/>
    </location>
</feature>
<dbReference type="InterPro" id="IPR040644">
    <property type="entry name" value="HydF_tetramer"/>
</dbReference>
<feature type="domain" description="Hydrogen maturase F dimerization" evidence="2">
    <location>
        <begin position="180"/>
        <end position="277"/>
    </location>
</feature>
<name>A0A940II20_9BACT</name>
<dbReference type="Pfam" id="PF18133">
    <property type="entry name" value="HydF_tetramer"/>
    <property type="match status" value="1"/>
</dbReference>
<dbReference type="NCBIfam" id="TIGR00231">
    <property type="entry name" value="small_GTP"/>
    <property type="match status" value="1"/>
</dbReference>
<dbReference type="InterPro" id="IPR027417">
    <property type="entry name" value="P-loop_NTPase"/>
</dbReference>
<sequence>MNNTPSSERLHITVFGKRNTGKSSLVNSITGQKVALVSDTPGTTTDPVHKAMEIPGIGPCLFTDTAGFDDDAAELGDKRIGLTAKALEKTDIALMIFRDCDAVEKEWYEKLKGNGIPVIPVINKTGSTGPGSLGLLKKDILAICKDEPLTVNALTGEGTDSIIRAVQRRLPEDYGHQTITGNLVKKGDTVLLVMPQDIQAPKGRLILPQVQTLRELLDKECTVVSCTAGRIKESLAGLAAHPDLIITDSQVFQEVVAAKPAECRLTSFSVLFAAYKGDINAFTEGARALEHLNGNSRILIAEACTHAPASEDIGRVKIPRMLRQRFGDGLRIDIVGGTDFPDDLSPYSLIIHCGACMFNRRYVLSRIAAARKQGIPITNYGIAIAWLKGILDKVALP</sequence>
<dbReference type="Gene3D" id="3.40.50.300">
    <property type="entry name" value="P-loop containing nucleotide triphosphate hydrolases"/>
    <property type="match status" value="1"/>
</dbReference>
<comment type="caution">
    <text evidence="4">The sequence shown here is derived from an EMBL/GenBank/DDBJ whole genome shotgun (WGS) entry which is preliminary data.</text>
</comment>
<dbReference type="InterPro" id="IPR023873">
    <property type="entry name" value="FeFe-hyd_GTPase_HydF"/>
</dbReference>
<dbReference type="Pfam" id="PF18128">
    <property type="entry name" value="HydF_dimer"/>
    <property type="match status" value="1"/>
</dbReference>
<dbReference type="SUPFAM" id="SSF52540">
    <property type="entry name" value="P-loop containing nucleoside triphosphate hydrolases"/>
    <property type="match status" value="1"/>
</dbReference>
<proteinExistence type="predicted"/>